<feature type="region of interest" description="Disordered" evidence="1">
    <location>
        <begin position="1"/>
        <end position="29"/>
    </location>
</feature>
<feature type="region of interest" description="Disordered" evidence="1">
    <location>
        <begin position="181"/>
        <end position="204"/>
    </location>
</feature>
<accession>A0ABD2YUN8</accession>
<name>A0ABD2YUN8_9GENT</name>
<protein>
    <submittedName>
        <fullName evidence="2">Uncharacterized protein</fullName>
    </submittedName>
</protein>
<gene>
    <name evidence="2" type="ORF">ACH5RR_029126</name>
</gene>
<feature type="compositionally biased region" description="Basic and acidic residues" evidence="1">
    <location>
        <begin position="13"/>
        <end position="23"/>
    </location>
</feature>
<organism evidence="2 3">
    <name type="scientific">Cinchona calisaya</name>
    <dbReference type="NCBI Taxonomy" id="153742"/>
    <lineage>
        <taxon>Eukaryota</taxon>
        <taxon>Viridiplantae</taxon>
        <taxon>Streptophyta</taxon>
        <taxon>Embryophyta</taxon>
        <taxon>Tracheophyta</taxon>
        <taxon>Spermatophyta</taxon>
        <taxon>Magnoliopsida</taxon>
        <taxon>eudicotyledons</taxon>
        <taxon>Gunneridae</taxon>
        <taxon>Pentapetalae</taxon>
        <taxon>asterids</taxon>
        <taxon>lamiids</taxon>
        <taxon>Gentianales</taxon>
        <taxon>Rubiaceae</taxon>
        <taxon>Cinchonoideae</taxon>
        <taxon>Cinchoneae</taxon>
        <taxon>Cinchona</taxon>
    </lineage>
</organism>
<comment type="caution">
    <text evidence="2">The sequence shown here is derived from an EMBL/GenBank/DDBJ whole genome shotgun (WGS) entry which is preliminary data.</text>
</comment>
<evidence type="ECO:0000256" key="1">
    <source>
        <dbReference type="SAM" id="MobiDB-lite"/>
    </source>
</evidence>
<proteinExistence type="predicted"/>
<evidence type="ECO:0000313" key="3">
    <source>
        <dbReference type="Proteomes" id="UP001630127"/>
    </source>
</evidence>
<sequence>MLGTVIPKTPIADPKEISLDRNPKPNYGKSIFGNPNFKAKEDGLQLAKKNYAGGKQIQWILKDSMGAKKDMQTKSLVVGFDCPSSLGVSVAKKLLDTSNSQQRQSQGYHNCVIASPIQSPKKTILKEDISRIISEGEETLLMEKDISDSLSNLDLVNGFDCSRPVVMGILHDFLESLDAKLSSEPDNSQPNDLPMSSKVQKKKH</sequence>
<dbReference type="EMBL" id="JBJUIK010000012">
    <property type="protein sequence ID" value="KAL3509725.1"/>
    <property type="molecule type" value="Genomic_DNA"/>
</dbReference>
<reference evidence="2 3" key="1">
    <citation type="submission" date="2024-11" db="EMBL/GenBank/DDBJ databases">
        <title>A near-complete genome assembly of Cinchona calisaya.</title>
        <authorList>
            <person name="Lian D.C."/>
            <person name="Zhao X.W."/>
            <person name="Wei L."/>
        </authorList>
    </citation>
    <scope>NUCLEOTIDE SEQUENCE [LARGE SCALE GENOMIC DNA]</scope>
    <source>
        <tissue evidence="2">Nenye</tissue>
    </source>
</reference>
<dbReference type="Proteomes" id="UP001630127">
    <property type="component" value="Unassembled WGS sequence"/>
</dbReference>
<dbReference type="AlphaFoldDB" id="A0ABD2YUN8"/>
<evidence type="ECO:0000313" key="2">
    <source>
        <dbReference type="EMBL" id="KAL3509725.1"/>
    </source>
</evidence>
<keyword evidence="3" id="KW-1185">Reference proteome</keyword>